<dbReference type="InterPro" id="IPR036909">
    <property type="entry name" value="Cyt_c-like_dom_sf"/>
</dbReference>
<accession>A0A381QFS7</accession>
<keyword evidence="2" id="KW-0479">Metal-binding</keyword>
<evidence type="ECO:0000256" key="3">
    <source>
        <dbReference type="ARBA" id="ARBA00023004"/>
    </source>
</evidence>
<dbReference type="GO" id="GO:0046872">
    <property type="term" value="F:metal ion binding"/>
    <property type="evidence" value="ECO:0007669"/>
    <property type="project" value="UniProtKB-KW"/>
</dbReference>
<evidence type="ECO:0000313" key="5">
    <source>
        <dbReference type="EMBL" id="SUZ77830.1"/>
    </source>
</evidence>
<evidence type="ECO:0000256" key="1">
    <source>
        <dbReference type="ARBA" id="ARBA00022617"/>
    </source>
</evidence>
<dbReference type="GO" id="GO:0009055">
    <property type="term" value="F:electron transfer activity"/>
    <property type="evidence" value="ECO:0007669"/>
    <property type="project" value="InterPro"/>
</dbReference>
<evidence type="ECO:0000259" key="4">
    <source>
        <dbReference type="PROSITE" id="PS51007"/>
    </source>
</evidence>
<dbReference type="AlphaFoldDB" id="A0A381QFS7"/>
<keyword evidence="1" id="KW-0349">Heme</keyword>
<protein>
    <recommendedName>
        <fullName evidence="4">Cytochrome c domain-containing protein</fullName>
    </recommendedName>
</protein>
<dbReference type="GO" id="GO:0020037">
    <property type="term" value="F:heme binding"/>
    <property type="evidence" value="ECO:0007669"/>
    <property type="project" value="InterPro"/>
</dbReference>
<feature type="domain" description="Cytochrome c" evidence="4">
    <location>
        <begin position="34"/>
        <end position="111"/>
    </location>
</feature>
<name>A0A381QFS7_9ZZZZ</name>
<keyword evidence="3" id="KW-0408">Iron</keyword>
<organism evidence="5">
    <name type="scientific">marine metagenome</name>
    <dbReference type="NCBI Taxonomy" id="408172"/>
    <lineage>
        <taxon>unclassified sequences</taxon>
        <taxon>metagenomes</taxon>
        <taxon>ecological metagenomes</taxon>
    </lineage>
</organism>
<dbReference type="Gene3D" id="1.10.760.10">
    <property type="entry name" value="Cytochrome c-like domain"/>
    <property type="match status" value="1"/>
</dbReference>
<dbReference type="InterPro" id="IPR009056">
    <property type="entry name" value="Cyt_c-like_dom"/>
</dbReference>
<dbReference type="Pfam" id="PF13442">
    <property type="entry name" value="Cytochrome_CBB3"/>
    <property type="match status" value="1"/>
</dbReference>
<dbReference type="SUPFAM" id="SSF46626">
    <property type="entry name" value="Cytochrome c"/>
    <property type="match status" value="1"/>
</dbReference>
<dbReference type="PROSITE" id="PS51007">
    <property type="entry name" value="CYTC"/>
    <property type="match status" value="1"/>
</dbReference>
<gene>
    <name evidence="5" type="ORF">METZ01_LOCUS30684</name>
</gene>
<reference evidence="5" key="1">
    <citation type="submission" date="2018-05" db="EMBL/GenBank/DDBJ databases">
        <authorList>
            <person name="Lanie J.A."/>
            <person name="Ng W.-L."/>
            <person name="Kazmierczak K.M."/>
            <person name="Andrzejewski T.M."/>
            <person name="Davidsen T.M."/>
            <person name="Wayne K.J."/>
            <person name="Tettelin H."/>
            <person name="Glass J.I."/>
            <person name="Rusch D."/>
            <person name="Podicherti R."/>
            <person name="Tsui H.-C.T."/>
            <person name="Winkler M.E."/>
        </authorList>
    </citation>
    <scope>NUCLEOTIDE SEQUENCE</scope>
</reference>
<evidence type="ECO:0000256" key="2">
    <source>
        <dbReference type="ARBA" id="ARBA00022723"/>
    </source>
</evidence>
<sequence>MNHMHPFVLALLTVAGLFAGIHGSTPQSSNDLIGDADTGKVLFEEYTCDGCHGSTAENGLGTRLNPPRMRQARFIQYLRNPTNPERMPPYQQPEVSDQKLADIYAFLQSLPSASPPVGDIPVLQAILEEVPK</sequence>
<dbReference type="EMBL" id="UINC01001330">
    <property type="protein sequence ID" value="SUZ77830.1"/>
    <property type="molecule type" value="Genomic_DNA"/>
</dbReference>
<proteinExistence type="predicted"/>